<evidence type="ECO:0000256" key="1">
    <source>
        <dbReference type="SAM" id="Phobius"/>
    </source>
</evidence>
<dbReference type="InterPro" id="IPR012902">
    <property type="entry name" value="N_methyl_site"/>
</dbReference>
<dbReference type="EMBL" id="CP000302">
    <property type="protein sequence ID" value="ABE56614.1"/>
    <property type="molecule type" value="Genomic_DNA"/>
</dbReference>
<proteinExistence type="predicted"/>
<evidence type="ECO:0000313" key="3">
    <source>
        <dbReference type="Proteomes" id="UP000001982"/>
    </source>
</evidence>
<dbReference type="eggNOG" id="COG4967">
    <property type="taxonomic scope" value="Bacteria"/>
</dbReference>
<dbReference type="RefSeq" id="WP_011497757.1">
    <property type="nucleotide sequence ID" value="NC_007954.1"/>
</dbReference>
<dbReference type="OrthoDB" id="5593857at2"/>
<organism evidence="2 3">
    <name type="scientific">Shewanella denitrificans (strain OS217 / ATCC BAA-1090 / DSM 15013)</name>
    <dbReference type="NCBI Taxonomy" id="318161"/>
    <lineage>
        <taxon>Bacteria</taxon>
        <taxon>Pseudomonadati</taxon>
        <taxon>Pseudomonadota</taxon>
        <taxon>Gammaproteobacteria</taxon>
        <taxon>Alteromonadales</taxon>
        <taxon>Shewanellaceae</taxon>
        <taxon>Shewanella</taxon>
    </lineage>
</organism>
<name>Q12IW2_SHEDO</name>
<dbReference type="Proteomes" id="UP000001982">
    <property type="component" value="Chromosome"/>
</dbReference>
<keyword evidence="1" id="KW-1133">Transmembrane helix</keyword>
<dbReference type="AlphaFoldDB" id="Q12IW2"/>
<dbReference type="NCBIfam" id="TIGR02532">
    <property type="entry name" value="IV_pilin_GFxxxE"/>
    <property type="match status" value="1"/>
</dbReference>
<dbReference type="STRING" id="318161.Sden_3338"/>
<keyword evidence="1" id="KW-0812">Transmembrane</keyword>
<gene>
    <name evidence="2" type="ordered locus">Sden_3338</name>
</gene>
<feature type="transmembrane region" description="Helical" evidence="1">
    <location>
        <begin position="29"/>
        <end position="48"/>
    </location>
</feature>
<keyword evidence="1" id="KW-0472">Membrane</keyword>
<accession>Q12IW2</accession>
<sequence length="184" mass="19899">MRTKSIKGRGTAQAKAATGNQGGFTLMELVVGMLVMSIAIVMMTSMLFPQADRAAKTLHRVRSAELAHGILNEIWGKRYDQNTNANGGVPACGSPLGLPCSLETEFGPDGTETREQFNDVDDYHGLSETNLMLNSSQSYNDFYPNYRLAVSVVLGAAANTKLVTVNVTTPDGEVITYQALRSNY</sequence>
<dbReference type="HOGENOM" id="CLU_110706_0_0_6"/>
<dbReference type="KEGG" id="sdn:Sden_3338"/>
<reference evidence="2 3" key="1">
    <citation type="submission" date="2006-03" db="EMBL/GenBank/DDBJ databases">
        <title>Complete sequence of Shewanella denitrificans OS217.</title>
        <authorList>
            <consortium name="US DOE Joint Genome Institute"/>
            <person name="Copeland A."/>
            <person name="Lucas S."/>
            <person name="Lapidus A."/>
            <person name="Barry K."/>
            <person name="Detter J.C."/>
            <person name="Glavina del Rio T."/>
            <person name="Hammon N."/>
            <person name="Israni S."/>
            <person name="Dalin E."/>
            <person name="Tice H."/>
            <person name="Pitluck S."/>
            <person name="Brettin T."/>
            <person name="Bruce D."/>
            <person name="Han C."/>
            <person name="Tapia R."/>
            <person name="Gilna P."/>
            <person name="Kiss H."/>
            <person name="Schmutz J."/>
            <person name="Larimer F."/>
            <person name="Land M."/>
            <person name="Hauser L."/>
            <person name="Kyrpides N."/>
            <person name="Lykidis A."/>
            <person name="Richardson P."/>
        </authorList>
    </citation>
    <scope>NUCLEOTIDE SEQUENCE [LARGE SCALE GENOMIC DNA]</scope>
    <source>
        <strain evidence="3">OS217 / ATCC BAA-1090 / DSM 15013</strain>
    </source>
</reference>
<dbReference type="Pfam" id="PF07963">
    <property type="entry name" value="N_methyl"/>
    <property type="match status" value="1"/>
</dbReference>
<evidence type="ECO:0000313" key="2">
    <source>
        <dbReference type="EMBL" id="ABE56614.1"/>
    </source>
</evidence>
<protein>
    <submittedName>
        <fullName evidence="2">MSHA pilin protein MshD</fullName>
    </submittedName>
</protein>
<keyword evidence="3" id="KW-1185">Reference proteome</keyword>